<gene>
    <name evidence="1" type="ORF">AAW31_17135</name>
    <name evidence="2" type="ORF">BCL69_11048</name>
</gene>
<reference evidence="3" key="1">
    <citation type="submission" date="2015-05" db="EMBL/GenBank/DDBJ databases">
        <title>Draft genome of Nitrosomonas communis strain Nm2.</title>
        <authorList>
            <person name="Kozlowski J.A."/>
            <person name="Kits K.D."/>
            <person name="Stein L.Y."/>
        </authorList>
    </citation>
    <scope>NUCLEOTIDE SEQUENCE [LARGE SCALE GENOMIC DNA]</scope>
    <source>
        <strain evidence="3">Nm2</strain>
    </source>
</reference>
<evidence type="ECO:0000313" key="4">
    <source>
        <dbReference type="Proteomes" id="UP000324176"/>
    </source>
</evidence>
<dbReference type="PATRIC" id="fig|44574.3.peg.4124"/>
<protein>
    <submittedName>
        <fullName evidence="1">Cytoplasmic protein</fullName>
    </submittedName>
</protein>
<proteinExistence type="predicted"/>
<evidence type="ECO:0000313" key="1">
    <source>
        <dbReference type="EMBL" id="AKH39153.1"/>
    </source>
</evidence>
<dbReference type="RefSeq" id="WP_046851177.1">
    <property type="nucleotide sequence ID" value="NZ_CP011451.1"/>
</dbReference>
<evidence type="ECO:0000313" key="2">
    <source>
        <dbReference type="EMBL" id="TYP72345.1"/>
    </source>
</evidence>
<organism evidence="1 3">
    <name type="scientific">Nitrosomonas communis</name>
    <dbReference type="NCBI Taxonomy" id="44574"/>
    <lineage>
        <taxon>Bacteria</taxon>
        <taxon>Pseudomonadati</taxon>
        <taxon>Pseudomonadota</taxon>
        <taxon>Betaproteobacteria</taxon>
        <taxon>Nitrosomonadales</taxon>
        <taxon>Nitrosomonadaceae</taxon>
        <taxon>Nitrosomonas</taxon>
    </lineage>
</organism>
<dbReference type="EMBL" id="CP011451">
    <property type="protein sequence ID" value="AKH39153.1"/>
    <property type="molecule type" value="Genomic_DNA"/>
</dbReference>
<dbReference type="OrthoDB" id="2059848at2"/>
<dbReference type="AlphaFoldDB" id="A0A0F7KJ69"/>
<dbReference type="Proteomes" id="UP000034156">
    <property type="component" value="Chromosome"/>
</dbReference>
<dbReference type="Proteomes" id="UP000324176">
    <property type="component" value="Unassembled WGS sequence"/>
</dbReference>
<reference evidence="1 3" key="2">
    <citation type="journal article" date="2016" name="Genome Announc.">
        <title>Genome Sequence of Nitrosomonas communis Strain Nm2, a Mesophilic Ammonia-Oxidizing Bacterium Isolated from Mediterranean Soil.</title>
        <authorList>
            <person name="Kozlowski J.A."/>
            <person name="Kits K.D."/>
            <person name="Stein L.Y."/>
        </authorList>
    </citation>
    <scope>NUCLEOTIDE SEQUENCE [LARGE SCALE GENOMIC DNA]</scope>
    <source>
        <strain evidence="1 3">Nm2</strain>
    </source>
</reference>
<keyword evidence="3" id="KW-1185">Reference proteome</keyword>
<dbReference type="EMBL" id="VNHT01000104">
    <property type="protein sequence ID" value="TYP72345.1"/>
    <property type="molecule type" value="Genomic_DNA"/>
</dbReference>
<evidence type="ECO:0000313" key="3">
    <source>
        <dbReference type="Proteomes" id="UP000034156"/>
    </source>
</evidence>
<dbReference type="KEGG" id="nco:AAW31_17135"/>
<accession>A0A0F7KJ69</accession>
<reference evidence="2 4" key="3">
    <citation type="submission" date="2019-07" db="EMBL/GenBank/DDBJ databases">
        <title>Active sludge and wastewater microbial communities from Klosterneuburg, Austria.</title>
        <authorList>
            <person name="Wagner M."/>
        </authorList>
    </citation>
    <scope>NUCLEOTIDE SEQUENCE [LARGE SCALE GENOMIC DNA]</scope>
    <source>
        <strain evidence="2 4">Nm2</strain>
    </source>
</reference>
<sequence>MTTLAKDQPRDFLKGDFHDYPVIASDIIYQGAAVGDNGSGYARPLVAGDPFRGFADYRADNAIGSAGDVYVRCRTRGKIRLSISSLAITDVGKDVFASDDDTFTLTQGSNTRIGVVVGWVSTGVGIVEFNTTRGVLTELRAPLKIQAIK</sequence>
<name>A0A0F7KJ69_9PROT</name>